<dbReference type="PROSITE" id="PS51118">
    <property type="entry name" value="HTH_HXLR"/>
    <property type="match status" value="1"/>
</dbReference>
<gene>
    <name evidence="5" type="ORF">C5F51_28890</name>
</gene>
<feature type="domain" description="HTH hxlR-type" evidence="4">
    <location>
        <begin position="1"/>
        <end position="90"/>
    </location>
</feature>
<keyword evidence="2" id="KW-0238">DNA-binding</keyword>
<proteinExistence type="predicted"/>
<keyword evidence="6" id="KW-1185">Reference proteome</keyword>
<protein>
    <submittedName>
        <fullName evidence="5">Transcriptional regulator</fullName>
    </submittedName>
</protein>
<dbReference type="Gene3D" id="1.10.10.10">
    <property type="entry name" value="Winged helix-like DNA-binding domain superfamily/Winged helix DNA-binding domain"/>
    <property type="match status" value="1"/>
</dbReference>
<dbReference type="Proteomes" id="UP000238356">
    <property type="component" value="Unassembled WGS sequence"/>
</dbReference>
<dbReference type="InterPro" id="IPR002577">
    <property type="entry name" value="HTH_HxlR"/>
</dbReference>
<dbReference type="EMBL" id="PSZD01000024">
    <property type="protein sequence ID" value="PPJ23449.1"/>
    <property type="molecule type" value="Genomic_DNA"/>
</dbReference>
<dbReference type="InterPro" id="IPR036390">
    <property type="entry name" value="WH_DNA-bd_sf"/>
</dbReference>
<dbReference type="SUPFAM" id="SSF46785">
    <property type="entry name" value="Winged helix' DNA-binding domain"/>
    <property type="match status" value="1"/>
</dbReference>
<keyword evidence="3" id="KW-0804">Transcription</keyword>
<evidence type="ECO:0000259" key="4">
    <source>
        <dbReference type="PROSITE" id="PS51118"/>
    </source>
</evidence>
<dbReference type="PANTHER" id="PTHR33204:SF37">
    <property type="entry name" value="HTH-TYPE TRANSCRIPTIONAL REGULATOR YODB"/>
    <property type="match status" value="1"/>
</dbReference>
<organism evidence="5 6">
    <name type="scientific">Nocardia nova</name>
    <dbReference type="NCBI Taxonomy" id="37330"/>
    <lineage>
        <taxon>Bacteria</taxon>
        <taxon>Bacillati</taxon>
        <taxon>Actinomycetota</taxon>
        <taxon>Actinomycetes</taxon>
        <taxon>Mycobacteriales</taxon>
        <taxon>Nocardiaceae</taxon>
        <taxon>Nocardia</taxon>
    </lineage>
</organism>
<comment type="caution">
    <text evidence="5">The sequence shown here is derived from an EMBL/GenBank/DDBJ whole genome shotgun (WGS) entry which is preliminary data.</text>
</comment>
<sequence length="106" mass="11721">MAAFDLLGRRWAITVLWELRGDPVGFRELRRSLAGISSSVLSTRLRELVSVGVAETVADGKYRLTPIGIELLYALAPLKAWSSSWATHLGVQSFQRGPVDDLDRLP</sequence>
<evidence type="ECO:0000256" key="3">
    <source>
        <dbReference type="ARBA" id="ARBA00023163"/>
    </source>
</evidence>
<dbReference type="InterPro" id="IPR036388">
    <property type="entry name" value="WH-like_DNA-bd_sf"/>
</dbReference>
<evidence type="ECO:0000313" key="6">
    <source>
        <dbReference type="Proteomes" id="UP000238356"/>
    </source>
</evidence>
<dbReference type="PANTHER" id="PTHR33204">
    <property type="entry name" value="TRANSCRIPTIONAL REGULATOR, MARR FAMILY"/>
    <property type="match status" value="1"/>
</dbReference>
<evidence type="ECO:0000313" key="5">
    <source>
        <dbReference type="EMBL" id="PPJ23449.1"/>
    </source>
</evidence>
<name>A0A2S5ZYQ0_9NOCA</name>
<dbReference type="AlphaFoldDB" id="A0A2S5ZYQ0"/>
<evidence type="ECO:0000256" key="1">
    <source>
        <dbReference type="ARBA" id="ARBA00023015"/>
    </source>
</evidence>
<evidence type="ECO:0000256" key="2">
    <source>
        <dbReference type="ARBA" id="ARBA00023125"/>
    </source>
</evidence>
<keyword evidence="1" id="KW-0805">Transcription regulation</keyword>
<dbReference type="GO" id="GO:0003677">
    <property type="term" value="F:DNA binding"/>
    <property type="evidence" value="ECO:0007669"/>
    <property type="project" value="UniProtKB-KW"/>
</dbReference>
<reference evidence="5 6" key="1">
    <citation type="submission" date="2018-02" db="EMBL/GenBank/DDBJ databases">
        <title>8 Nocardia nova and 1 Nocardia cyriacigeorgica strain used for evolution to TMP-SMX.</title>
        <authorList>
            <person name="Mehta H."/>
            <person name="Weng J."/>
            <person name="Shamoo Y."/>
        </authorList>
    </citation>
    <scope>NUCLEOTIDE SEQUENCE [LARGE SCALE GENOMIC DNA]</scope>
    <source>
        <strain evidence="5 6">BAA2227</strain>
    </source>
</reference>
<accession>A0A2S5ZYQ0</accession>
<dbReference type="Pfam" id="PF01638">
    <property type="entry name" value="HxlR"/>
    <property type="match status" value="1"/>
</dbReference>
<dbReference type="RefSeq" id="WP_063910915.1">
    <property type="nucleotide sequence ID" value="NZ_JADLQW010000047.1"/>
</dbReference>